<keyword evidence="2" id="KW-1185">Reference proteome</keyword>
<sequence length="589" mass="65634">MKEIKAKKPVEIRCNTYELELFLGRAENGAWLKSNTQDVKKLKQGEKTGAIHGLTGQDKVLQVEYGLQQVLRGIPPPKSNEIHVLVVIPKEAGGNEGLESMVSRVSKTIGEKTAQEFKRYAEETREQHCQLVCALKEAKDKCRRLERAVNPPPPSKSDSEMGQERFNLLWKMGCVSSAEEKVGADAFWSVEVQADANNTKTEKELISFITPYFSEALDSHDIVIVNSEHDEWLRQSTCVNINTALKPGGFVTHRGMYHVEREPDNDVSQMDSTFRGGKAVKALYDCLVLFESKISKRLEGTPFGQVMRYLRHLFPNGIGSAVLFNQTTFWLINSLDGVVIRIITAEWVMQGSKALFRDFVMKNLSPWVQRLTASCSALNVEVVEGDSFLGDGAFGRVFKVKRIGGQEGDVLALKIVDENSDDLLFLEVTALMRAQSTGVVIRPVGKVTQISDGPKGAATLLSPVGKPIPYPTTRQEARALFDMLWKLHSAGVVHGDPRMPNVIEKDGQLLWIDVAKWIDFDESEAVVRLQKRDDVKILTQSILHGFLDGPPDLELEALINKYGERPTLTNFDLLANKVSDKLAANYSGH</sequence>
<protein>
    <submittedName>
        <fullName evidence="1">Uncharacterized protein</fullName>
    </submittedName>
</protein>
<dbReference type="EMBL" id="CM047588">
    <property type="protein sequence ID" value="KAI9905817.1"/>
    <property type="molecule type" value="Genomic_DNA"/>
</dbReference>
<accession>A0ACC0VHY7</accession>
<evidence type="ECO:0000313" key="2">
    <source>
        <dbReference type="Proteomes" id="UP001163321"/>
    </source>
</evidence>
<comment type="caution">
    <text evidence="1">The sequence shown here is derived from an EMBL/GenBank/DDBJ whole genome shotgun (WGS) entry which is preliminary data.</text>
</comment>
<gene>
    <name evidence="1" type="ORF">PsorP6_013517</name>
</gene>
<evidence type="ECO:0000313" key="1">
    <source>
        <dbReference type="EMBL" id="KAI9905817.1"/>
    </source>
</evidence>
<organism evidence="1 2">
    <name type="scientific">Peronosclerospora sorghi</name>
    <dbReference type="NCBI Taxonomy" id="230839"/>
    <lineage>
        <taxon>Eukaryota</taxon>
        <taxon>Sar</taxon>
        <taxon>Stramenopiles</taxon>
        <taxon>Oomycota</taxon>
        <taxon>Peronosporomycetes</taxon>
        <taxon>Peronosporales</taxon>
        <taxon>Peronosporaceae</taxon>
        <taxon>Peronosclerospora</taxon>
    </lineage>
</organism>
<proteinExistence type="predicted"/>
<dbReference type="Proteomes" id="UP001163321">
    <property type="component" value="Chromosome 9"/>
</dbReference>
<name>A0ACC0VHY7_9STRA</name>
<reference evidence="1 2" key="1">
    <citation type="journal article" date="2022" name="bioRxiv">
        <title>The genome of the oomycete Peronosclerospora sorghi, a cosmopolitan pathogen of maize and sorghum, is inflated with dispersed pseudogenes.</title>
        <authorList>
            <person name="Fletcher K."/>
            <person name="Martin F."/>
            <person name="Isakeit T."/>
            <person name="Cavanaugh K."/>
            <person name="Magill C."/>
            <person name="Michelmore R."/>
        </authorList>
    </citation>
    <scope>NUCLEOTIDE SEQUENCE [LARGE SCALE GENOMIC DNA]</scope>
    <source>
        <strain evidence="1">P6</strain>
    </source>
</reference>